<dbReference type="EMBL" id="JAIWYP010000002">
    <property type="protein sequence ID" value="KAH3869618.1"/>
    <property type="molecule type" value="Genomic_DNA"/>
</dbReference>
<keyword evidence="2" id="KW-1185">Reference proteome</keyword>
<reference evidence="1" key="2">
    <citation type="submission" date="2020-11" db="EMBL/GenBank/DDBJ databases">
        <authorList>
            <person name="McCartney M.A."/>
            <person name="Auch B."/>
            <person name="Kono T."/>
            <person name="Mallez S."/>
            <person name="Becker A."/>
            <person name="Gohl D.M."/>
            <person name="Silverstein K.A.T."/>
            <person name="Koren S."/>
            <person name="Bechman K.B."/>
            <person name="Herman A."/>
            <person name="Abrahante J.E."/>
            <person name="Garbe J."/>
        </authorList>
    </citation>
    <scope>NUCLEOTIDE SEQUENCE</scope>
    <source>
        <strain evidence="1">Duluth1</strain>
        <tissue evidence="1">Whole animal</tissue>
    </source>
</reference>
<dbReference type="AlphaFoldDB" id="A0A9D4M3L9"/>
<dbReference type="Proteomes" id="UP000828390">
    <property type="component" value="Unassembled WGS sequence"/>
</dbReference>
<organism evidence="1 2">
    <name type="scientific">Dreissena polymorpha</name>
    <name type="common">Zebra mussel</name>
    <name type="synonym">Mytilus polymorpha</name>
    <dbReference type="NCBI Taxonomy" id="45954"/>
    <lineage>
        <taxon>Eukaryota</taxon>
        <taxon>Metazoa</taxon>
        <taxon>Spiralia</taxon>
        <taxon>Lophotrochozoa</taxon>
        <taxon>Mollusca</taxon>
        <taxon>Bivalvia</taxon>
        <taxon>Autobranchia</taxon>
        <taxon>Heteroconchia</taxon>
        <taxon>Euheterodonta</taxon>
        <taxon>Imparidentia</taxon>
        <taxon>Neoheterodontei</taxon>
        <taxon>Myida</taxon>
        <taxon>Dreissenoidea</taxon>
        <taxon>Dreissenidae</taxon>
        <taxon>Dreissena</taxon>
    </lineage>
</organism>
<evidence type="ECO:0000313" key="2">
    <source>
        <dbReference type="Proteomes" id="UP000828390"/>
    </source>
</evidence>
<accession>A0A9D4M3L9</accession>
<protein>
    <submittedName>
        <fullName evidence="1">Uncharacterized protein</fullName>
    </submittedName>
</protein>
<sequence length="51" mass="5876">MTLMRTWYPTDDTNEDMVSDVYPLSQFSTRRLSVALIICLITSKVHVTLRG</sequence>
<name>A0A9D4M3L9_DREPO</name>
<gene>
    <name evidence="1" type="ORF">DPMN_032787</name>
</gene>
<comment type="caution">
    <text evidence="1">The sequence shown here is derived from an EMBL/GenBank/DDBJ whole genome shotgun (WGS) entry which is preliminary data.</text>
</comment>
<evidence type="ECO:0000313" key="1">
    <source>
        <dbReference type="EMBL" id="KAH3869618.1"/>
    </source>
</evidence>
<proteinExistence type="predicted"/>
<reference evidence="1" key="1">
    <citation type="journal article" date="2019" name="bioRxiv">
        <title>The Genome of the Zebra Mussel, Dreissena polymorpha: A Resource for Invasive Species Research.</title>
        <authorList>
            <person name="McCartney M.A."/>
            <person name="Auch B."/>
            <person name="Kono T."/>
            <person name="Mallez S."/>
            <person name="Zhang Y."/>
            <person name="Obille A."/>
            <person name="Becker A."/>
            <person name="Abrahante J.E."/>
            <person name="Garbe J."/>
            <person name="Badalamenti J.P."/>
            <person name="Herman A."/>
            <person name="Mangelson H."/>
            <person name="Liachko I."/>
            <person name="Sullivan S."/>
            <person name="Sone E.D."/>
            <person name="Koren S."/>
            <person name="Silverstein K.A.T."/>
            <person name="Beckman K.B."/>
            <person name="Gohl D.M."/>
        </authorList>
    </citation>
    <scope>NUCLEOTIDE SEQUENCE</scope>
    <source>
        <strain evidence="1">Duluth1</strain>
        <tissue evidence="1">Whole animal</tissue>
    </source>
</reference>